<dbReference type="SUPFAM" id="SSF88713">
    <property type="entry name" value="Glycoside hydrolase/deacetylase"/>
    <property type="match status" value="1"/>
</dbReference>
<sequence length="300" mass="32420">MSTLQERLGFSASDRLLITHADDVGMCEATVSAWESLVNTGLLSSASTMVPCSWFPYAAEVAGKLGHKADLGVHLTLNAERQRYRWAPLTTHDPASGLVDEQGYFHNLARPTHLRGDPAAVRQELAAQIARARHFGVDITHVDSHMLTLYHPALMPIYLELAEQTGVPPLIPEVDGATVAEMCVIPREEGDAVASQFSQAAAAGKALLLTSMVGLPFNRQLAQAERLAFACDWLDSRGPGVHVMIGHPADDTPELRTLAPDVATRVADRVLLGSDAFGRAIEERGFKLIGMRALRDVMAA</sequence>
<evidence type="ECO:0000313" key="6">
    <source>
        <dbReference type="EMBL" id="GGP20263.1"/>
    </source>
</evidence>
<dbReference type="EMBL" id="BMLX01000002">
    <property type="protein sequence ID" value="GGP20263.1"/>
    <property type="molecule type" value="Genomic_DNA"/>
</dbReference>
<dbReference type="PANTHER" id="PTHR31609">
    <property type="entry name" value="YDJC DEACETYLASE FAMILY MEMBER"/>
    <property type="match status" value="1"/>
</dbReference>
<protein>
    <submittedName>
        <fullName evidence="6">Carbohydrate deacetylase</fullName>
    </submittedName>
</protein>
<keyword evidence="5" id="KW-0119">Carbohydrate metabolism</keyword>
<comment type="cofactor">
    <cofactor evidence="1">
        <name>Mg(2+)</name>
        <dbReference type="ChEBI" id="CHEBI:18420"/>
    </cofactor>
</comment>
<dbReference type="RefSeq" id="WP_188703605.1">
    <property type="nucleotide sequence ID" value="NZ_BMLX01000002.1"/>
</dbReference>
<dbReference type="PANTHER" id="PTHR31609:SF1">
    <property type="entry name" value="CARBOHYDRATE DEACETYLASE"/>
    <property type="match status" value="1"/>
</dbReference>
<keyword evidence="3" id="KW-0378">Hydrolase</keyword>
<evidence type="ECO:0000313" key="7">
    <source>
        <dbReference type="Proteomes" id="UP000637267"/>
    </source>
</evidence>
<dbReference type="InterPro" id="IPR006879">
    <property type="entry name" value="YdjC-like"/>
</dbReference>
<proteinExistence type="predicted"/>
<reference evidence="7" key="1">
    <citation type="journal article" date="2019" name="Int. J. Syst. Evol. Microbiol.">
        <title>The Global Catalogue of Microorganisms (GCM) 10K type strain sequencing project: providing services to taxonomists for standard genome sequencing and annotation.</title>
        <authorList>
            <consortium name="The Broad Institute Genomics Platform"/>
            <consortium name="The Broad Institute Genome Sequencing Center for Infectious Disease"/>
            <person name="Wu L."/>
            <person name="Ma J."/>
        </authorList>
    </citation>
    <scope>NUCLEOTIDE SEQUENCE [LARGE SCALE GENOMIC DNA]</scope>
    <source>
        <strain evidence="7">CGMCC 1.8859</strain>
    </source>
</reference>
<evidence type="ECO:0000256" key="5">
    <source>
        <dbReference type="ARBA" id="ARBA00023277"/>
    </source>
</evidence>
<organism evidence="6 7">
    <name type="scientific">Silvimonas iriomotensis</name>
    <dbReference type="NCBI Taxonomy" id="449662"/>
    <lineage>
        <taxon>Bacteria</taxon>
        <taxon>Pseudomonadati</taxon>
        <taxon>Pseudomonadota</taxon>
        <taxon>Betaproteobacteria</taxon>
        <taxon>Neisseriales</taxon>
        <taxon>Chitinibacteraceae</taxon>
        <taxon>Silvimonas</taxon>
    </lineage>
</organism>
<dbReference type="Pfam" id="PF04794">
    <property type="entry name" value="YdjC"/>
    <property type="match status" value="1"/>
</dbReference>
<evidence type="ECO:0000256" key="4">
    <source>
        <dbReference type="ARBA" id="ARBA00022842"/>
    </source>
</evidence>
<evidence type="ECO:0000256" key="1">
    <source>
        <dbReference type="ARBA" id="ARBA00001946"/>
    </source>
</evidence>
<keyword evidence="7" id="KW-1185">Reference proteome</keyword>
<dbReference type="InterPro" id="IPR011330">
    <property type="entry name" value="Glyco_hydro/deAcase_b/a-brl"/>
</dbReference>
<evidence type="ECO:0000256" key="2">
    <source>
        <dbReference type="ARBA" id="ARBA00022723"/>
    </source>
</evidence>
<dbReference type="Proteomes" id="UP000637267">
    <property type="component" value="Unassembled WGS sequence"/>
</dbReference>
<accession>A0ABQ2P8E3</accession>
<gene>
    <name evidence="6" type="ORF">GCM10010970_14350</name>
</gene>
<keyword evidence="2" id="KW-0479">Metal-binding</keyword>
<name>A0ABQ2P8E3_9NEIS</name>
<evidence type="ECO:0000256" key="3">
    <source>
        <dbReference type="ARBA" id="ARBA00022801"/>
    </source>
</evidence>
<dbReference type="Gene3D" id="3.20.20.370">
    <property type="entry name" value="Glycoside hydrolase/deacetylase"/>
    <property type="match status" value="1"/>
</dbReference>
<keyword evidence="4" id="KW-0460">Magnesium</keyword>
<comment type="caution">
    <text evidence="6">The sequence shown here is derived from an EMBL/GenBank/DDBJ whole genome shotgun (WGS) entry which is preliminary data.</text>
</comment>